<sequence length="68" mass="7636">MTTSTLIQHSKQTLYLLEARQDKNKQPYIILHSSGSAGFFVTIGLFLWLGSNLLLVLSASQFISVFFN</sequence>
<organism evidence="1 2">
    <name type="scientific">Trifolium pratense</name>
    <name type="common">Red clover</name>
    <dbReference type="NCBI Taxonomy" id="57577"/>
    <lineage>
        <taxon>Eukaryota</taxon>
        <taxon>Viridiplantae</taxon>
        <taxon>Streptophyta</taxon>
        <taxon>Embryophyta</taxon>
        <taxon>Tracheophyta</taxon>
        <taxon>Spermatophyta</taxon>
        <taxon>Magnoliopsida</taxon>
        <taxon>eudicotyledons</taxon>
        <taxon>Gunneridae</taxon>
        <taxon>Pentapetalae</taxon>
        <taxon>rosids</taxon>
        <taxon>fabids</taxon>
        <taxon>Fabales</taxon>
        <taxon>Fabaceae</taxon>
        <taxon>Papilionoideae</taxon>
        <taxon>50 kb inversion clade</taxon>
        <taxon>NPAAA clade</taxon>
        <taxon>Hologalegina</taxon>
        <taxon>IRL clade</taxon>
        <taxon>Trifolieae</taxon>
        <taxon>Trifolium</taxon>
    </lineage>
</organism>
<evidence type="ECO:0000313" key="1">
    <source>
        <dbReference type="EMBL" id="CAJ2669408.1"/>
    </source>
</evidence>
<protein>
    <submittedName>
        <fullName evidence="1">Uncharacterized protein</fullName>
    </submittedName>
</protein>
<dbReference type="EMBL" id="CASHSV030000615">
    <property type="protein sequence ID" value="CAJ2669408.1"/>
    <property type="molecule type" value="Genomic_DNA"/>
</dbReference>
<gene>
    <name evidence="1" type="ORF">MILVUS5_LOCUS33615</name>
</gene>
<proteinExistence type="predicted"/>
<dbReference type="Proteomes" id="UP001177021">
    <property type="component" value="Unassembled WGS sequence"/>
</dbReference>
<accession>A0ACB0LM30</accession>
<name>A0ACB0LM30_TRIPR</name>
<evidence type="ECO:0000313" key="2">
    <source>
        <dbReference type="Proteomes" id="UP001177021"/>
    </source>
</evidence>
<reference evidence="1" key="1">
    <citation type="submission" date="2023-10" db="EMBL/GenBank/DDBJ databases">
        <authorList>
            <person name="Rodriguez Cubillos JULIANA M."/>
            <person name="De Vega J."/>
        </authorList>
    </citation>
    <scope>NUCLEOTIDE SEQUENCE</scope>
</reference>
<keyword evidence="2" id="KW-1185">Reference proteome</keyword>
<comment type="caution">
    <text evidence="1">The sequence shown here is derived from an EMBL/GenBank/DDBJ whole genome shotgun (WGS) entry which is preliminary data.</text>
</comment>